<dbReference type="InterPro" id="IPR027417">
    <property type="entry name" value="P-loop_NTPase"/>
</dbReference>
<evidence type="ECO:0000256" key="2">
    <source>
        <dbReference type="ARBA" id="ARBA00022840"/>
    </source>
</evidence>
<feature type="non-terminal residue" evidence="4">
    <location>
        <position position="379"/>
    </location>
</feature>
<comment type="caution">
    <text evidence="4">The sequence shown here is derived from an EMBL/GenBank/DDBJ whole genome shotgun (WGS) entry which is preliminary data.</text>
</comment>
<dbReference type="Proteomes" id="UP000194236">
    <property type="component" value="Unassembled WGS sequence"/>
</dbReference>
<dbReference type="PANTHER" id="PTHR23077">
    <property type="entry name" value="AAA-FAMILY ATPASE"/>
    <property type="match status" value="1"/>
</dbReference>
<dbReference type="EMBL" id="MUJZ01034971">
    <property type="protein sequence ID" value="OTF76964.1"/>
    <property type="molecule type" value="Genomic_DNA"/>
</dbReference>
<sequence>MEHSQLNDGDLVNVIDLNNNVESRFFTVQSCQFLKNCLSIGFRKDYQILWNMKKTSSTKSNVLRINLKIIAKPLKSLYVGMHREFTDPIVYLNICSNIKKQLMKKVIDQNQNVKTIIMNDIEYRLKIFAKNNNDEPEHSEQNTTLENDLLNLSISERNSKNLEICSAFLISEKTRIIFAPLKFYEIDSKFVAYNEQFQLLQSLLLSSIENNRHANILITGPSGTGKTLAMRTLMQKLYGKMNIIVLPSAMFLSKSFEYEKINQILKHMSNLMPVLLFMDNLEDVLNEKNKLDKRLVSWLKVLFDDLPRNNHIIIVGTTNRTDLLDISLRQSGRFEIEIDFPIPSPLDRKLILKEILINYQHELTIEQIERLAETAHGFT</sequence>
<dbReference type="SMART" id="SM00382">
    <property type="entry name" value="AAA"/>
    <property type="match status" value="1"/>
</dbReference>
<feature type="domain" description="AAA+ ATPase" evidence="3">
    <location>
        <begin position="212"/>
        <end position="344"/>
    </location>
</feature>
<dbReference type="OrthoDB" id="27435at2759"/>
<evidence type="ECO:0000313" key="5">
    <source>
        <dbReference type="Proteomes" id="UP000194236"/>
    </source>
</evidence>
<evidence type="ECO:0000313" key="4">
    <source>
        <dbReference type="EMBL" id="OTF76964.1"/>
    </source>
</evidence>
<dbReference type="Pfam" id="PF00004">
    <property type="entry name" value="AAA"/>
    <property type="match status" value="1"/>
</dbReference>
<dbReference type="Gene3D" id="3.40.50.300">
    <property type="entry name" value="P-loop containing nucleotide triphosphate hydrolases"/>
    <property type="match status" value="1"/>
</dbReference>
<protein>
    <recommendedName>
        <fullName evidence="3">AAA+ ATPase domain-containing protein</fullName>
    </recommendedName>
</protein>
<dbReference type="InterPro" id="IPR050168">
    <property type="entry name" value="AAA_ATPase_domain"/>
</dbReference>
<dbReference type="Gene3D" id="1.10.8.60">
    <property type="match status" value="1"/>
</dbReference>
<dbReference type="SUPFAM" id="SSF52540">
    <property type="entry name" value="P-loop containing nucleoside triphosphate hydrolases"/>
    <property type="match status" value="1"/>
</dbReference>
<gene>
    <name evidence="4" type="ORF">BLA29_006756</name>
</gene>
<organism evidence="4 5">
    <name type="scientific">Euroglyphus maynei</name>
    <name type="common">Mayne's house dust mite</name>
    <dbReference type="NCBI Taxonomy" id="6958"/>
    <lineage>
        <taxon>Eukaryota</taxon>
        <taxon>Metazoa</taxon>
        <taxon>Ecdysozoa</taxon>
        <taxon>Arthropoda</taxon>
        <taxon>Chelicerata</taxon>
        <taxon>Arachnida</taxon>
        <taxon>Acari</taxon>
        <taxon>Acariformes</taxon>
        <taxon>Sarcoptiformes</taxon>
        <taxon>Astigmata</taxon>
        <taxon>Psoroptidia</taxon>
        <taxon>Analgoidea</taxon>
        <taxon>Pyroglyphidae</taxon>
        <taxon>Pyroglyphinae</taxon>
        <taxon>Euroglyphus</taxon>
    </lineage>
</organism>
<accession>A0A1Y3BAA7</accession>
<dbReference type="GO" id="GO:0005524">
    <property type="term" value="F:ATP binding"/>
    <property type="evidence" value="ECO:0007669"/>
    <property type="project" value="UniProtKB-KW"/>
</dbReference>
<dbReference type="InterPro" id="IPR003959">
    <property type="entry name" value="ATPase_AAA_core"/>
</dbReference>
<dbReference type="InterPro" id="IPR003593">
    <property type="entry name" value="AAA+_ATPase"/>
</dbReference>
<proteinExistence type="predicted"/>
<evidence type="ECO:0000256" key="1">
    <source>
        <dbReference type="ARBA" id="ARBA00022741"/>
    </source>
</evidence>
<name>A0A1Y3BAA7_EURMA</name>
<reference evidence="4 5" key="1">
    <citation type="submission" date="2017-03" db="EMBL/GenBank/DDBJ databases">
        <title>Genome Survey of Euroglyphus maynei.</title>
        <authorList>
            <person name="Arlian L.G."/>
            <person name="Morgan M.S."/>
            <person name="Rider S.D."/>
        </authorList>
    </citation>
    <scope>NUCLEOTIDE SEQUENCE [LARGE SCALE GENOMIC DNA]</scope>
    <source>
        <strain evidence="4">Arlian Lab</strain>
        <tissue evidence="4">Whole body</tissue>
    </source>
</reference>
<keyword evidence="1" id="KW-0547">Nucleotide-binding</keyword>
<evidence type="ECO:0000259" key="3">
    <source>
        <dbReference type="SMART" id="SM00382"/>
    </source>
</evidence>
<keyword evidence="5" id="KW-1185">Reference proteome</keyword>
<dbReference type="AlphaFoldDB" id="A0A1Y3BAA7"/>
<dbReference type="PANTHER" id="PTHR23077:SF171">
    <property type="entry name" value="NUCLEAR VALOSIN-CONTAINING PROTEIN-LIKE"/>
    <property type="match status" value="1"/>
</dbReference>
<dbReference type="GO" id="GO:0016887">
    <property type="term" value="F:ATP hydrolysis activity"/>
    <property type="evidence" value="ECO:0007669"/>
    <property type="project" value="InterPro"/>
</dbReference>
<keyword evidence="2" id="KW-0067">ATP-binding</keyword>